<dbReference type="Proteomes" id="UP000346198">
    <property type="component" value="Unassembled WGS sequence"/>
</dbReference>
<keyword evidence="3" id="KW-1185">Reference proteome</keyword>
<reference evidence="2 3" key="1">
    <citation type="submission" date="2019-04" db="EMBL/GenBank/DDBJ databases">
        <authorList>
            <person name="Van Vliet M D."/>
        </authorList>
    </citation>
    <scope>NUCLEOTIDE SEQUENCE [LARGE SCALE GENOMIC DNA]</scope>
    <source>
        <strain evidence="2 3">F21</strain>
    </source>
</reference>
<organism evidence="2 3">
    <name type="scientific">Pontiella sulfatireligans</name>
    <dbReference type="NCBI Taxonomy" id="2750658"/>
    <lineage>
        <taxon>Bacteria</taxon>
        <taxon>Pseudomonadati</taxon>
        <taxon>Kiritimatiellota</taxon>
        <taxon>Kiritimatiellia</taxon>
        <taxon>Kiritimatiellales</taxon>
        <taxon>Pontiellaceae</taxon>
        <taxon>Pontiella</taxon>
    </lineage>
</organism>
<proteinExistence type="predicted"/>
<dbReference type="Gene3D" id="3.40.50.1820">
    <property type="entry name" value="alpha/beta hydrolase"/>
    <property type="match status" value="1"/>
</dbReference>
<feature type="signal peptide" evidence="1">
    <location>
        <begin position="1"/>
        <end position="21"/>
    </location>
</feature>
<name>A0A6C2UDB3_9BACT</name>
<feature type="chain" id="PRO_5025355837" description="Phospholipase/carboxylesterase/thioesterase domain-containing protein" evidence="1">
    <location>
        <begin position="22"/>
        <end position="428"/>
    </location>
</feature>
<protein>
    <recommendedName>
        <fullName evidence="4">Phospholipase/carboxylesterase/thioesterase domain-containing protein</fullName>
    </recommendedName>
</protein>
<dbReference type="EMBL" id="CAAHFH010000001">
    <property type="protein sequence ID" value="VGO18178.1"/>
    <property type="molecule type" value="Genomic_DNA"/>
</dbReference>
<dbReference type="SUPFAM" id="SSF53474">
    <property type="entry name" value="alpha/beta-Hydrolases"/>
    <property type="match status" value="1"/>
</dbReference>
<dbReference type="RefSeq" id="WP_136059689.1">
    <property type="nucleotide sequence ID" value="NZ_CAAHFH010000001.1"/>
</dbReference>
<evidence type="ECO:0000313" key="3">
    <source>
        <dbReference type="Proteomes" id="UP000346198"/>
    </source>
</evidence>
<dbReference type="AlphaFoldDB" id="A0A6C2UDB3"/>
<accession>A0A6C2UDB3</accession>
<gene>
    <name evidence="2" type="ORF">SCARR_00229</name>
</gene>
<sequence>MKNLCLNIAFLTMVYMTPSLAVTNALWSHLDHADALNHHGVETEFIQKGGERVLNLTQAEEGRYAWVFIPAPVEGWGLDHANFIEAEINNSGTRAVEVILWVVPDRGWDAIGKRATIEAGKSLLFKCNLRASFKDGTPKLNPHRINKVEVMFSKAPVGASIQVKGLSSSGTVPEWVMPEGRMTVPNMETRKYAAGKRVRYQLLEHRNTDIYSVLYLPKTWTRHGKYPVIVEFPGNIYYTGSVYSSGRPEQCAIGYGMSKHEEVIWVSVPFVDYDLNENVESGFGNADDTADYTVKLVNELVDSFGGDKDNVVITGFSRGALACGYIGRRNDVIASLWKGFHPCQHYDGDGWNGADMNGAKERAKRIGKSPVFHTDNERHEALKTMLSEVGADVTFASSGLGAHATAMFLDDRPSTVQLRDWYGNLIQK</sequence>
<evidence type="ECO:0008006" key="4">
    <source>
        <dbReference type="Google" id="ProtNLM"/>
    </source>
</evidence>
<evidence type="ECO:0000313" key="2">
    <source>
        <dbReference type="EMBL" id="VGO18178.1"/>
    </source>
</evidence>
<keyword evidence="1" id="KW-0732">Signal</keyword>
<dbReference type="InterPro" id="IPR029058">
    <property type="entry name" value="AB_hydrolase_fold"/>
</dbReference>
<evidence type="ECO:0000256" key="1">
    <source>
        <dbReference type="SAM" id="SignalP"/>
    </source>
</evidence>